<dbReference type="CDD" id="cd14014">
    <property type="entry name" value="STKc_PknB_like"/>
    <property type="match status" value="1"/>
</dbReference>
<feature type="compositionally biased region" description="Polar residues" evidence="6">
    <location>
        <begin position="467"/>
        <end position="487"/>
    </location>
</feature>
<keyword evidence="3 8" id="KW-0418">Kinase</keyword>
<protein>
    <submittedName>
        <fullName evidence="8">Serine/threonine protein kinase</fullName>
    </submittedName>
</protein>
<evidence type="ECO:0000256" key="5">
    <source>
        <dbReference type="PROSITE-ProRule" id="PRU10141"/>
    </source>
</evidence>
<feature type="region of interest" description="Disordered" evidence="6">
    <location>
        <begin position="361"/>
        <end position="399"/>
    </location>
</feature>
<keyword evidence="8" id="KW-0723">Serine/threonine-protein kinase</keyword>
<name>A0ABY9WST7_9BACT</name>
<evidence type="ECO:0000256" key="2">
    <source>
        <dbReference type="ARBA" id="ARBA00022741"/>
    </source>
</evidence>
<dbReference type="Proteomes" id="UP001611383">
    <property type="component" value="Chromosome"/>
</dbReference>
<evidence type="ECO:0000259" key="7">
    <source>
        <dbReference type="PROSITE" id="PS50011"/>
    </source>
</evidence>
<dbReference type="PROSITE" id="PS00108">
    <property type="entry name" value="PROTEIN_KINASE_ST"/>
    <property type="match status" value="1"/>
</dbReference>
<accession>A0ABY9WST7</accession>
<dbReference type="InterPro" id="IPR008271">
    <property type="entry name" value="Ser/Thr_kinase_AS"/>
</dbReference>
<organism evidence="8 9">
    <name type="scientific">Archangium minus</name>
    <dbReference type="NCBI Taxonomy" id="83450"/>
    <lineage>
        <taxon>Bacteria</taxon>
        <taxon>Pseudomonadati</taxon>
        <taxon>Myxococcota</taxon>
        <taxon>Myxococcia</taxon>
        <taxon>Myxococcales</taxon>
        <taxon>Cystobacterineae</taxon>
        <taxon>Archangiaceae</taxon>
        <taxon>Archangium</taxon>
    </lineage>
</organism>
<feature type="region of interest" description="Disordered" evidence="6">
    <location>
        <begin position="449"/>
        <end position="519"/>
    </location>
</feature>
<reference evidence="8 9" key="1">
    <citation type="submission" date="2019-08" db="EMBL/GenBank/DDBJ databases">
        <title>Archangium and Cystobacter genomes.</title>
        <authorList>
            <person name="Chen I.-C.K."/>
            <person name="Wielgoss S."/>
        </authorList>
    </citation>
    <scope>NUCLEOTIDE SEQUENCE [LARGE SCALE GENOMIC DNA]</scope>
    <source>
        <strain evidence="8 9">Cbm 6</strain>
    </source>
</reference>
<evidence type="ECO:0000313" key="9">
    <source>
        <dbReference type="Proteomes" id="UP001611383"/>
    </source>
</evidence>
<feature type="binding site" evidence="5">
    <location>
        <position position="74"/>
    </location>
    <ligand>
        <name>ATP</name>
        <dbReference type="ChEBI" id="CHEBI:30616"/>
    </ligand>
</feature>
<dbReference type="PANTHER" id="PTHR43289">
    <property type="entry name" value="MITOGEN-ACTIVATED PROTEIN KINASE KINASE KINASE 20-RELATED"/>
    <property type="match status" value="1"/>
</dbReference>
<keyword evidence="1" id="KW-0808">Transferase</keyword>
<feature type="domain" description="Protein kinase" evidence="7">
    <location>
        <begin position="47"/>
        <end position="315"/>
    </location>
</feature>
<dbReference type="GO" id="GO:0004674">
    <property type="term" value="F:protein serine/threonine kinase activity"/>
    <property type="evidence" value="ECO:0007669"/>
    <property type="project" value="UniProtKB-KW"/>
</dbReference>
<proteinExistence type="predicted"/>
<sequence length="762" mass="81883">MPQVTVERPEQGRRAFEQRQRLLLRRLTREGAREEFLPQVGEAVGGLTLEARLGAGSYGTVYRARRGDTLFAVKLLYLPHAGPWAQRELEVLLRLHHVGLVGVDSHGHHGHFPGFGPLFLYIVTGYVPGLPLDTWAERHNPTALEVARAVRLLAAQLVVAHSVGVVHRDIKNDNVVVREGDGRPVLVDYGVGTFPGALKVTGGFVPGTTRYRAPEAWLFRRQRQRDTHYEASVRDDLWALGVLFYWLLTGVWPFDGKSEEEVEDAVLHTEPVAPHERNPRVPRALSALCLRMLEKAPEARYPDAKSVGEALNAVLAGADANWAVPLCEAWAPDNATTRQEQEGGGMAVKVDLEHSLARHHRLSAFARERPRRGRPATLELDERMRSPGEEGGPSASVPLTAEEGETRAVAAPVLPRAPGSSWFARACRDRTLSLGVVALLAAAHLQPVSAPAPVDAPPGQGKKVSSGDPTNQEQEPLRARSSTTCPTVGQVGEKCGRGASGARGIGTPPGSVFDDLSDSRTSWRKVRPEGSAVPMLSATPVSVVAWALSGQEVAPPWCPLEVGGGAAPAWAATPAPIAFAMHPKDSTRVKSQEKKQQQGPVRHTVARALWSAAVGATVAGCPGAQVRTEPKPEACPVGALDSMKQLGIHIGEETGAEFPGIGEASFVTVREGPGARLLLGEPLGQLEAGTVLTGTFIFGKERVHGRFTQAHRPGGGDSIPVCLDAWSWGSDYGRGMVREPHSGVDTAKVQAYPHVMAVERFE</sequence>
<evidence type="ECO:0000256" key="4">
    <source>
        <dbReference type="ARBA" id="ARBA00022840"/>
    </source>
</evidence>
<dbReference type="RefSeq" id="WP_395821578.1">
    <property type="nucleotide sequence ID" value="NZ_CP043494.1"/>
</dbReference>
<dbReference type="InterPro" id="IPR000719">
    <property type="entry name" value="Prot_kinase_dom"/>
</dbReference>
<evidence type="ECO:0000256" key="6">
    <source>
        <dbReference type="SAM" id="MobiDB-lite"/>
    </source>
</evidence>
<dbReference type="PROSITE" id="PS50011">
    <property type="entry name" value="PROTEIN_KINASE_DOM"/>
    <property type="match status" value="1"/>
</dbReference>
<dbReference type="Pfam" id="PF00069">
    <property type="entry name" value="Pkinase"/>
    <property type="match status" value="1"/>
</dbReference>
<keyword evidence="4 5" id="KW-0067">ATP-binding</keyword>
<dbReference type="EMBL" id="CP043494">
    <property type="protein sequence ID" value="WNG45867.1"/>
    <property type="molecule type" value="Genomic_DNA"/>
</dbReference>
<dbReference type="Gene3D" id="1.10.510.10">
    <property type="entry name" value="Transferase(Phosphotransferase) domain 1"/>
    <property type="match status" value="1"/>
</dbReference>
<evidence type="ECO:0000256" key="3">
    <source>
        <dbReference type="ARBA" id="ARBA00022777"/>
    </source>
</evidence>
<evidence type="ECO:0000313" key="8">
    <source>
        <dbReference type="EMBL" id="WNG45867.1"/>
    </source>
</evidence>
<dbReference type="SUPFAM" id="SSF56112">
    <property type="entry name" value="Protein kinase-like (PK-like)"/>
    <property type="match status" value="1"/>
</dbReference>
<dbReference type="Gene3D" id="3.30.200.20">
    <property type="entry name" value="Phosphorylase Kinase, domain 1"/>
    <property type="match status" value="1"/>
</dbReference>
<dbReference type="InterPro" id="IPR017441">
    <property type="entry name" value="Protein_kinase_ATP_BS"/>
</dbReference>
<keyword evidence="9" id="KW-1185">Reference proteome</keyword>
<gene>
    <name evidence="8" type="ORF">F0U60_18435</name>
</gene>
<keyword evidence="2 5" id="KW-0547">Nucleotide-binding</keyword>
<dbReference type="PROSITE" id="PS00107">
    <property type="entry name" value="PROTEIN_KINASE_ATP"/>
    <property type="match status" value="1"/>
</dbReference>
<dbReference type="SMART" id="SM00220">
    <property type="entry name" value="S_TKc"/>
    <property type="match status" value="1"/>
</dbReference>
<dbReference type="PANTHER" id="PTHR43289:SF6">
    <property type="entry name" value="SERINE_THREONINE-PROTEIN KINASE NEKL-3"/>
    <property type="match status" value="1"/>
</dbReference>
<dbReference type="InterPro" id="IPR011009">
    <property type="entry name" value="Kinase-like_dom_sf"/>
</dbReference>
<evidence type="ECO:0000256" key="1">
    <source>
        <dbReference type="ARBA" id="ARBA00022679"/>
    </source>
</evidence>